<accession>A0A1W9KR86</accession>
<dbReference type="Pfam" id="PF07746">
    <property type="entry name" value="LigA"/>
    <property type="match status" value="1"/>
</dbReference>
<reference evidence="2 3" key="1">
    <citation type="submission" date="2017-01" db="EMBL/GenBank/DDBJ databases">
        <title>Novel large sulfur bacteria in the metagenomes of groundwater-fed chemosynthetic microbial mats in the Lake Huron basin.</title>
        <authorList>
            <person name="Sharrar A.M."/>
            <person name="Flood B.E."/>
            <person name="Bailey J.V."/>
            <person name="Jones D.S."/>
            <person name="Biddanda B."/>
            <person name="Ruberg S.A."/>
            <person name="Marcus D.N."/>
            <person name="Dick G.J."/>
        </authorList>
    </citation>
    <scope>NUCLEOTIDE SEQUENCE [LARGE SCALE GENOMIC DNA]</scope>
    <source>
        <strain evidence="2">A7</strain>
    </source>
</reference>
<evidence type="ECO:0000259" key="1">
    <source>
        <dbReference type="Pfam" id="PF07746"/>
    </source>
</evidence>
<dbReference type="InterPro" id="IPR036622">
    <property type="entry name" value="LigA_sf"/>
</dbReference>
<gene>
    <name evidence="2" type="ORF">BWK72_15940</name>
</gene>
<dbReference type="SUPFAM" id="SSF48076">
    <property type="entry name" value="LigA subunit of an aromatic-ring-opening dioxygenase LigAB"/>
    <property type="match status" value="1"/>
</dbReference>
<dbReference type="NCBIfam" id="NF009918">
    <property type="entry name" value="PRK13378.1"/>
    <property type="match status" value="1"/>
</dbReference>
<dbReference type="GO" id="GO:0051213">
    <property type="term" value="F:dioxygenase activity"/>
    <property type="evidence" value="ECO:0007669"/>
    <property type="project" value="UniProtKB-KW"/>
</dbReference>
<sequence>MSSSQPLPQIPGTNPFDGEYAKRGYALNKMCFSFNSADNRAEFLKDEEAYMRKYSLTEPQAAAIRAKNVLQLLDAGGNAYYLAKFAGIFGLDMQDIGAQQTGMTKDEFKAKLVAAGQ</sequence>
<feature type="domain" description="Extradiol ring-cleavage dioxygenase LigAB LigA subunit" evidence="1">
    <location>
        <begin position="27"/>
        <end position="112"/>
    </location>
</feature>
<dbReference type="Gene3D" id="1.10.700.10">
    <property type="entry name" value="Dioxygenase LigAB, LigA subunit"/>
    <property type="match status" value="1"/>
</dbReference>
<protein>
    <submittedName>
        <fullName evidence="2">Protocatechuate 3,4-dioxygenase</fullName>
    </submittedName>
</protein>
<comment type="caution">
    <text evidence="2">The sequence shown here is derived from an EMBL/GenBank/DDBJ whole genome shotgun (WGS) entry which is preliminary data.</text>
</comment>
<dbReference type="EMBL" id="MTEI01000013">
    <property type="protein sequence ID" value="OQW86791.1"/>
    <property type="molecule type" value="Genomic_DNA"/>
</dbReference>
<organism evidence="2 3">
    <name type="scientific">Rhodoferax ferrireducens</name>
    <dbReference type="NCBI Taxonomy" id="192843"/>
    <lineage>
        <taxon>Bacteria</taxon>
        <taxon>Pseudomonadati</taxon>
        <taxon>Pseudomonadota</taxon>
        <taxon>Betaproteobacteria</taxon>
        <taxon>Burkholderiales</taxon>
        <taxon>Comamonadaceae</taxon>
        <taxon>Rhodoferax</taxon>
    </lineage>
</organism>
<dbReference type="Proteomes" id="UP000192505">
    <property type="component" value="Unassembled WGS sequence"/>
</dbReference>
<dbReference type="AlphaFoldDB" id="A0A1W9KR86"/>
<proteinExistence type="predicted"/>
<dbReference type="CDD" id="cd07925">
    <property type="entry name" value="LigA_like_1"/>
    <property type="match status" value="1"/>
</dbReference>
<evidence type="ECO:0000313" key="3">
    <source>
        <dbReference type="Proteomes" id="UP000192505"/>
    </source>
</evidence>
<dbReference type="InterPro" id="IPR011986">
    <property type="entry name" value="Xdiol_dOase_LigA"/>
</dbReference>
<keyword evidence="2" id="KW-0223">Dioxygenase</keyword>
<name>A0A1W9KR86_9BURK</name>
<keyword evidence="2" id="KW-0560">Oxidoreductase</keyword>
<evidence type="ECO:0000313" key="2">
    <source>
        <dbReference type="EMBL" id="OQW86791.1"/>
    </source>
</evidence>